<reference evidence="1 2" key="1">
    <citation type="submission" date="2024-06" db="EMBL/GenBank/DDBJ databases">
        <title>Genomic Encyclopedia of Type Strains, Phase IV (KMG-IV): sequencing the most valuable type-strain genomes for metagenomic binning, comparative biology and taxonomic classification.</title>
        <authorList>
            <person name="Goeker M."/>
        </authorList>
    </citation>
    <scope>NUCLEOTIDE SEQUENCE [LARGE SCALE GENOMIC DNA]</scope>
    <source>
        <strain evidence="1 2">DSM 29492</strain>
    </source>
</reference>
<comment type="caution">
    <text evidence="1">The sequence shown here is derived from an EMBL/GenBank/DDBJ whole genome shotgun (WGS) entry which is preliminary data.</text>
</comment>
<dbReference type="EMBL" id="JBEPMJ010000028">
    <property type="protein sequence ID" value="MET3751800.1"/>
    <property type="molecule type" value="Genomic_DNA"/>
</dbReference>
<proteinExistence type="predicted"/>
<organism evidence="1 2">
    <name type="scientific">Blautia caecimuris</name>
    <dbReference type="NCBI Taxonomy" id="1796615"/>
    <lineage>
        <taxon>Bacteria</taxon>
        <taxon>Bacillati</taxon>
        <taxon>Bacillota</taxon>
        <taxon>Clostridia</taxon>
        <taxon>Lachnospirales</taxon>
        <taxon>Lachnospiraceae</taxon>
        <taxon>Blautia</taxon>
    </lineage>
</organism>
<accession>A0ABV2M5Q7</accession>
<name>A0ABV2M5Q7_9FIRM</name>
<gene>
    <name evidence="1" type="ORF">ABID24_003062</name>
</gene>
<evidence type="ECO:0000313" key="1">
    <source>
        <dbReference type="EMBL" id="MET3751800.1"/>
    </source>
</evidence>
<evidence type="ECO:0000313" key="2">
    <source>
        <dbReference type="Proteomes" id="UP001549106"/>
    </source>
</evidence>
<keyword evidence="2" id="KW-1185">Reference proteome</keyword>
<protein>
    <submittedName>
        <fullName evidence="1">Uncharacterized protein</fullName>
    </submittedName>
</protein>
<dbReference type="RefSeq" id="WP_257465304.1">
    <property type="nucleotide sequence ID" value="NZ_JANJZT010000028.1"/>
</dbReference>
<dbReference type="Proteomes" id="UP001549106">
    <property type="component" value="Unassembled WGS sequence"/>
</dbReference>
<sequence length="247" mass="28548">MSENYQNSITDQICKVQTSKKLIALYDRLRYTSYNSYAQLHAKGEFEENGHKVHSLIGISIQDYSSGTGNKNIITRFHLAPEQIQFLLSRVTAGFPEFEWSQSKIFGVPDGNGYSTAQQFFISRHVYNNQQEILTSPWRIQINNGKGIKKKNHNGGTYMQAQSFISEKSAFIQLTDMDFYMLLKRADSYIVNWENYVASFLIQNGKQQLKKQQEARMTQNIQPQPDEMTSYMQGQPQEQYLNGMYVA</sequence>